<dbReference type="VEuPathDB" id="FungiDB:An11g05780"/>
<sequence>MVDVGLTQAQSARQCVSFPLTAIASSDVISVANGYVHRGCAKYAQQAESPAASAALPLSCLDALYPSSQSFATQAATSACKSDTPNPWAWNGGFPNSGSHNNFSWNNNTGNNTSTNCGNTTSENCGNTTTNYDNSRNMTTRADTATAYHYMNSNNRNIRTGNISANGGNASKGGDTGGRSGSGHSSSNTSDNVVGGSGLWILLILIGISWQSMLKGLQTKARMSRGYNYSVES</sequence>
<proteinExistence type="predicted"/>
<protein>
    <submittedName>
        <fullName evidence="2">Uncharacterized protein</fullName>
    </submittedName>
</protein>
<accession>A0AAJ6QEX2</accession>
<feature type="compositionally biased region" description="Gly residues" evidence="1">
    <location>
        <begin position="170"/>
        <end position="181"/>
    </location>
</feature>
<evidence type="ECO:0000313" key="2">
    <source>
        <dbReference type="RefSeq" id="XP_001394564.3"/>
    </source>
</evidence>
<name>A0AAJ6QEX2_ASPNG</name>
<dbReference type="GeneID" id="4984807"/>
<evidence type="ECO:0000256" key="1">
    <source>
        <dbReference type="SAM" id="MobiDB-lite"/>
    </source>
</evidence>
<gene>
    <name evidence="2" type="ORF">An11g05780</name>
</gene>
<dbReference type="RefSeq" id="XP_001394564.3">
    <property type="nucleotide sequence ID" value="XM_001394527.3"/>
</dbReference>
<organism evidence="2">
    <name type="scientific">Aspergillus niger</name>
    <dbReference type="NCBI Taxonomy" id="5061"/>
    <lineage>
        <taxon>Eukaryota</taxon>
        <taxon>Fungi</taxon>
        <taxon>Dikarya</taxon>
        <taxon>Ascomycota</taxon>
        <taxon>Pezizomycotina</taxon>
        <taxon>Eurotiomycetes</taxon>
        <taxon>Eurotiomycetidae</taxon>
        <taxon>Eurotiales</taxon>
        <taxon>Aspergillaceae</taxon>
        <taxon>Aspergillus</taxon>
        <taxon>Aspergillus subgen. Circumdati</taxon>
    </lineage>
</organism>
<feature type="compositionally biased region" description="Polar residues" evidence="1">
    <location>
        <begin position="156"/>
        <end position="169"/>
    </location>
</feature>
<dbReference type="KEGG" id="ang:An11g05780"/>
<reference evidence="2" key="1">
    <citation type="submission" date="2025-02" db="EMBL/GenBank/DDBJ databases">
        <authorList>
            <consortium name="NCBI Genome Project"/>
        </authorList>
    </citation>
    <scope>NUCLEOTIDE SEQUENCE</scope>
</reference>
<reference evidence="2" key="2">
    <citation type="submission" date="2025-08" db="UniProtKB">
        <authorList>
            <consortium name="RefSeq"/>
        </authorList>
    </citation>
    <scope>IDENTIFICATION</scope>
</reference>
<feature type="region of interest" description="Disordered" evidence="1">
    <location>
        <begin position="156"/>
        <end position="190"/>
    </location>
</feature>
<dbReference type="AlphaFoldDB" id="A0AAJ6QEX2"/>